<proteinExistence type="predicted"/>
<feature type="region of interest" description="Disordered" evidence="1">
    <location>
        <begin position="1"/>
        <end position="88"/>
    </location>
</feature>
<accession>A0AAD5YJW1</accession>
<dbReference type="Proteomes" id="UP001213000">
    <property type="component" value="Unassembled WGS sequence"/>
</dbReference>
<evidence type="ECO:0000313" key="3">
    <source>
        <dbReference type="Proteomes" id="UP001213000"/>
    </source>
</evidence>
<feature type="compositionally biased region" description="Polar residues" evidence="1">
    <location>
        <begin position="1"/>
        <end position="11"/>
    </location>
</feature>
<reference evidence="2" key="1">
    <citation type="submission" date="2022-07" db="EMBL/GenBank/DDBJ databases">
        <title>Genome Sequence of Leucocoprinus birnbaumii.</title>
        <authorList>
            <person name="Buettner E."/>
        </authorList>
    </citation>
    <scope>NUCLEOTIDE SEQUENCE</scope>
    <source>
        <strain evidence="2">VT141</strain>
    </source>
</reference>
<feature type="compositionally biased region" description="Basic and acidic residues" evidence="1">
    <location>
        <begin position="21"/>
        <end position="42"/>
    </location>
</feature>
<gene>
    <name evidence="2" type="ORF">NP233_g11969</name>
</gene>
<name>A0AAD5YJW1_9AGAR</name>
<comment type="caution">
    <text evidence="2">The sequence shown here is derived from an EMBL/GenBank/DDBJ whole genome shotgun (WGS) entry which is preliminary data.</text>
</comment>
<dbReference type="EMBL" id="JANIEX010001574">
    <property type="protein sequence ID" value="KAJ3556473.1"/>
    <property type="molecule type" value="Genomic_DNA"/>
</dbReference>
<organism evidence="2 3">
    <name type="scientific">Leucocoprinus birnbaumii</name>
    <dbReference type="NCBI Taxonomy" id="56174"/>
    <lineage>
        <taxon>Eukaryota</taxon>
        <taxon>Fungi</taxon>
        <taxon>Dikarya</taxon>
        <taxon>Basidiomycota</taxon>
        <taxon>Agaricomycotina</taxon>
        <taxon>Agaricomycetes</taxon>
        <taxon>Agaricomycetidae</taxon>
        <taxon>Agaricales</taxon>
        <taxon>Agaricineae</taxon>
        <taxon>Agaricaceae</taxon>
        <taxon>Leucocoprinus</taxon>
    </lineage>
</organism>
<protein>
    <submittedName>
        <fullName evidence="2">Uncharacterized protein</fullName>
    </submittedName>
</protein>
<sequence>MDSTSTASLPETNKIAIVKEPGLRPKRPERTQQDDPTKEIRGENVPNLQADSNPHQRGHQVPVVGMLPQDRSQSLWMKTSPHRLKRIP</sequence>
<feature type="compositionally biased region" description="Polar residues" evidence="1">
    <location>
        <begin position="46"/>
        <end position="55"/>
    </location>
</feature>
<evidence type="ECO:0000313" key="2">
    <source>
        <dbReference type="EMBL" id="KAJ3556473.1"/>
    </source>
</evidence>
<evidence type="ECO:0000256" key="1">
    <source>
        <dbReference type="SAM" id="MobiDB-lite"/>
    </source>
</evidence>
<keyword evidence="3" id="KW-1185">Reference proteome</keyword>
<dbReference type="AlphaFoldDB" id="A0AAD5YJW1"/>